<dbReference type="EMBL" id="CP014841">
    <property type="protein sequence ID" value="AND68172.1"/>
    <property type="molecule type" value="Genomic_DNA"/>
</dbReference>
<gene>
    <name evidence="2" type="ORF">ATSB10_07180</name>
</gene>
<dbReference type="AlphaFoldDB" id="A0A160MZJ9"/>
<dbReference type="PATRIC" id="fig|445710.3.peg.717"/>
<name>A0A160MZJ9_9GAMM</name>
<dbReference type="KEGG" id="dtx:ATSB10_07180"/>
<evidence type="ECO:0000313" key="3">
    <source>
        <dbReference type="Proteomes" id="UP000077255"/>
    </source>
</evidence>
<evidence type="ECO:0000256" key="1">
    <source>
        <dbReference type="SAM" id="MobiDB-lite"/>
    </source>
</evidence>
<accession>A0A160MZJ9</accession>
<dbReference type="Proteomes" id="UP000077255">
    <property type="component" value="Chromosome"/>
</dbReference>
<feature type="region of interest" description="Disordered" evidence="1">
    <location>
        <begin position="141"/>
        <end position="162"/>
    </location>
</feature>
<reference evidence="2 3" key="1">
    <citation type="submission" date="2016-02" db="EMBL/GenBank/DDBJ databases">
        <title>Complete genome sequencing and analysis of ATSB10, Dyella thiooxydans isolated from rhizosphere soil of sunflower (Helianthus annuus L.).</title>
        <authorList>
            <person name="Lee Y."/>
            <person name="Hwangbo K."/>
            <person name="Chung H."/>
            <person name="Yoo J."/>
            <person name="Kim K.Y."/>
            <person name="Sa T.M."/>
            <person name="Um Y."/>
            <person name="Madhaiyan M."/>
        </authorList>
    </citation>
    <scope>NUCLEOTIDE SEQUENCE [LARGE SCALE GENOMIC DNA]</scope>
    <source>
        <strain evidence="2 3">ATSB10</strain>
    </source>
</reference>
<sequence length="162" mass="17627">MVAQRLQKINAERCTPPLCASEVDHIAASASARGSQGFAMLPHALLDSPAWKALPTRSQSIVVGAYRQLNLNNNGKIALPWCDFKDQNGLERPATFYRFRALAVDAGVLIQTEAGEITQQGKKPARFAIATELLPAWLDTRSAPSASNPERVPKNISTVNDF</sequence>
<proteinExistence type="predicted"/>
<protein>
    <submittedName>
        <fullName evidence="2">Uncharacterized protein</fullName>
    </submittedName>
</protein>
<organism evidence="2 3">
    <name type="scientific">Dyella thiooxydans</name>
    <dbReference type="NCBI Taxonomy" id="445710"/>
    <lineage>
        <taxon>Bacteria</taxon>
        <taxon>Pseudomonadati</taxon>
        <taxon>Pseudomonadota</taxon>
        <taxon>Gammaproteobacteria</taxon>
        <taxon>Lysobacterales</taxon>
        <taxon>Rhodanobacteraceae</taxon>
        <taxon>Dyella</taxon>
    </lineage>
</organism>
<keyword evidence="3" id="KW-1185">Reference proteome</keyword>
<evidence type="ECO:0000313" key="2">
    <source>
        <dbReference type="EMBL" id="AND68172.1"/>
    </source>
</evidence>